<feature type="compositionally biased region" description="Basic and acidic residues" evidence="1">
    <location>
        <begin position="10"/>
        <end position="22"/>
    </location>
</feature>
<comment type="caution">
    <text evidence="2">The sequence shown here is derived from an EMBL/GenBank/DDBJ whole genome shotgun (WGS) entry which is preliminary data.</text>
</comment>
<sequence>MRKNQRNVLHKSDEDKSVREKQGNVLHEGNEGQTSEKNPGKRPS</sequence>
<keyword evidence="3" id="KW-1185">Reference proteome</keyword>
<dbReference type="Proteomes" id="UP001341444">
    <property type="component" value="Unassembled WGS sequence"/>
</dbReference>
<gene>
    <name evidence="2" type="ORF">P4T90_07530</name>
</gene>
<dbReference type="RefSeq" id="WP_260525561.1">
    <property type="nucleotide sequence ID" value="NZ_JARMAB010000008.1"/>
</dbReference>
<name>A0ABU6ME46_9BACI</name>
<organism evidence="2 3">
    <name type="scientific">Heyndrickxia acidicola</name>
    <dbReference type="NCBI Taxonomy" id="209389"/>
    <lineage>
        <taxon>Bacteria</taxon>
        <taxon>Bacillati</taxon>
        <taxon>Bacillota</taxon>
        <taxon>Bacilli</taxon>
        <taxon>Bacillales</taxon>
        <taxon>Bacillaceae</taxon>
        <taxon>Heyndrickxia</taxon>
    </lineage>
</organism>
<protein>
    <submittedName>
        <fullName evidence="2">Uncharacterized protein</fullName>
    </submittedName>
</protein>
<dbReference type="EMBL" id="JARMAB010000008">
    <property type="protein sequence ID" value="MED1202945.1"/>
    <property type="molecule type" value="Genomic_DNA"/>
</dbReference>
<evidence type="ECO:0000256" key="1">
    <source>
        <dbReference type="SAM" id="MobiDB-lite"/>
    </source>
</evidence>
<proteinExistence type="predicted"/>
<reference evidence="2 3" key="1">
    <citation type="submission" date="2023-03" db="EMBL/GenBank/DDBJ databases">
        <title>Bacillus Genome Sequencing.</title>
        <authorList>
            <person name="Dunlap C."/>
        </authorList>
    </citation>
    <scope>NUCLEOTIDE SEQUENCE [LARGE SCALE GENOMIC DNA]</scope>
    <source>
        <strain evidence="2 3">B-23453</strain>
    </source>
</reference>
<evidence type="ECO:0000313" key="2">
    <source>
        <dbReference type="EMBL" id="MED1202945.1"/>
    </source>
</evidence>
<evidence type="ECO:0000313" key="3">
    <source>
        <dbReference type="Proteomes" id="UP001341444"/>
    </source>
</evidence>
<feature type="region of interest" description="Disordered" evidence="1">
    <location>
        <begin position="1"/>
        <end position="44"/>
    </location>
</feature>
<accession>A0ABU6ME46</accession>